<evidence type="ECO:0000256" key="3">
    <source>
        <dbReference type="SAM" id="Coils"/>
    </source>
</evidence>
<evidence type="ECO:0000256" key="2">
    <source>
        <dbReference type="ARBA" id="ARBA00053344"/>
    </source>
</evidence>
<dbReference type="InterPro" id="IPR050373">
    <property type="entry name" value="Fibrinogen_C-term_domain"/>
</dbReference>
<accession>A0AA38IZK3</accession>
<dbReference type="GO" id="GO:0030246">
    <property type="term" value="F:carbohydrate binding"/>
    <property type="evidence" value="ECO:0007669"/>
    <property type="project" value="UniProtKB-ARBA"/>
</dbReference>
<gene>
    <name evidence="6" type="ORF">Zmor_008347</name>
</gene>
<feature type="coiled-coil region" evidence="3">
    <location>
        <begin position="44"/>
        <end position="74"/>
    </location>
</feature>
<dbReference type="EMBL" id="JALNTZ010000002">
    <property type="protein sequence ID" value="KAJ3664156.1"/>
    <property type="molecule type" value="Genomic_DNA"/>
</dbReference>
<comment type="caution">
    <text evidence="6">The sequence shown here is derived from an EMBL/GenBank/DDBJ whole genome shotgun (WGS) entry which is preliminary data.</text>
</comment>
<dbReference type="AlphaFoldDB" id="A0AA38IZK3"/>
<evidence type="ECO:0000256" key="1">
    <source>
        <dbReference type="ARBA" id="ARBA00023157"/>
    </source>
</evidence>
<dbReference type="InterPro" id="IPR014716">
    <property type="entry name" value="Fibrinogen_a/b/g_C_1"/>
</dbReference>
<feature type="domain" description="Fibrinogen C-terminal" evidence="5">
    <location>
        <begin position="99"/>
        <end position="321"/>
    </location>
</feature>
<dbReference type="Gene3D" id="3.90.215.10">
    <property type="entry name" value="Gamma Fibrinogen, chain A, domain 1"/>
    <property type="match status" value="1"/>
</dbReference>
<feature type="chain" id="PRO_5041437969" description="Fibrinogen C-terminal domain-containing protein" evidence="4">
    <location>
        <begin position="19"/>
        <end position="330"/>
    </location>
</feature>
<name>A0AA38IZK3_9CUCU</name>
<keyword evidence="4" id="KW-0732">Signal</keyword>
<feature type="signal peptide" evidence="4">
    <location>
        <begin position="1"/>
        <end position="18"/>
    </location>
</feature>
<dbReference type="GO" id="GO:0005615">
    <property type="term" value="C:extracellular space"/>
    <property type="evidence" value="ECO:0007669"/>
    <property type="project" value="TreeGrafter"/>
</dbReference>
<keyword evidence="3" id="KW-0175">Coiled coil</keyword>
<dbReference type="InterPro" id="IPR002181">
    <property type="entry name" value="Fibrinogen_a/b/g_C_dom"/>
</dbReference>
<dbReference type="PROSITE" id="PS51406">
    <property type="entry name" value="FIBRINOGEN_C_2"/>
    <property type="match status" value="1"/>
</dbReference>
<evidence type="ECO:0000256" key="4">
    <source>
        <dbReference type="SAM" id="SignalP"/>
    </source>
</evidence>
<proteinExistence type="predicted"/>
<dbReference type="NCBIfam" id="NF040941">
    <property type="entry name" value="GGGWT_bact"/>
    <property type="match status" value="1"/>
</dbReference>
<dbReference type="FunFam" id="3.90.215.10:FF:000001">
    <property type="entry name" value="Tenascin isoform 1"/>
    <property type="match status" value="1"/>
</dbReference>
<dbReference type="PANTHER" id="PTHR19143:SF458">
    <property type="entry name" value="FIBRINOGEN C-TERMINAL DOMAIN-CONTAINING PROTEIN-RELATED"/>
    <property type="match status" value="1"/>
</dbReference>
<dbReference type="SUPFAM" id="SSF56496">
    <property type="entry name" value="Fibrinogen C-terminal domain-like"/>
    <property type="match status" value="1"/>
</dbReference>
<keyword evidence="7" id="KW-1185">Reference proteome</keyword>
<dbReference type="Pfam" id="PF00147">
    <property type="entry name" value="Fibrinogen_C"/>
    <property type="match status" value="1"/>
</dbReference>
<evidence type="ECO:0000313" key="7">
    <source>
        <dbReference type="Proteomes" id="UP001168821"/>
    </source>
</evidence>
<evidence type="ECO:0000313" key="6">
    <source>
        <dbReference type="EMBL" id="KAJ3664156.1"/>
    </source>
</evidence>
<keyword evidence="1" id="KW-1015">Disulfide bond</keyword>
<dbReference type="Proteomes" id="UP001168821">
    <property type="component" value="Unassembled WGS sequence"/>
</dbReference>
<protein>
    <recommendedName>
        <fullName evidence="5">Fibrinogen C-terminal domain-containing protein</fullName>
    </recommendedName>
</protein>
<dbReference type="CDD" id="cd00087">
    <property type="entry name" value="FReD"/>
    <property type="match status" value="1"/>
</dbReference>
<comment type="function">
    <text evidence="2">Lectin involved in innate immunity. Agglutinates all types of human erythrocytes, Gram-positive and Gram-negative bacteria. Has a stronger agglutinating activity towards Gram-negative bacteria than towards Gram-positive bacteria. Specifically recognizes acetyl group-containing substances on agglutinated cells. The hemagglutinating activity was inhibited by EDTA, acetyl group-containing mono- and disaccharides, N-acetyl derivatives of amino acids, other acetyl group-containing substances, propionamide and benzamide. Enhances the antimicrobial activity of big defensin against Gram-positive bacteria but not against Gram-negative bacteria.</text>
</comment>
<reference evidence="6" key="1">
    <citation type="journal article" date="2023" name="G3 (Bethesda)">
        <title>Whole genome assemblies of Zophobas morio and Tenebrio molitor.</title>
        <authorList>
            <person name="Kaur S."/>
            <person name="Stinson S.A."/>
            <person name="diCenzo G.C."/>
        </authorList>
    </citation>
    <scope>NUCLEOTIDE SEQUENCE</scope>
    <source>
        <strain evidence="6">QUZm001</strain>
    </source>
</reference>
<sequence length="330" mass="38269">MYFKPLLLLLLIFKNVSLEESNSSDESNPHSSLYKTINDRLTKIEQQLKTNKDLEELKSQLRQIDESLDDFAEKLKKNNRLWQTLHRQIVDIRKAVKDERREHLPEDCKDVQRGGQNSSGVYTIQPDFAPVPFLVFCDMDTMGGGWAYFLNRFDGGQDFYLGWDEYKSGFGNLAGEFWLGLDRLHYLTGYEVNELLVELEDWDAQKVYARYDAFSVGDEDEEYILKLLGDYKGNAGDSLVYHAGMKFTTKDKDNDRYNAGNCGSYRGGGWWYKQCTDSHLTGKYLKGNTSPKDEYKVMYWDEFRGSDYSLKTARMMVRPLNNNGDSSEEN</sequence>
<organism evidence="6 7">
    <name type="scientific">Zophobas morio</name>
    <dbReference type="NCBI Taxonomy" id="2755281"/>
    <lineage>
        <taxon>Eukaryota</taxon>
        <taxon>Metazoa</taxon>
        <taxon>Ecdysozoa</taxon>
        <taxon>Arthropoda</taxon>
        <taxon>Hexapoda</taxon>
        <taxon>Insecta</taxon>
        <taxon>Pterygota</taxon>
        <taxon>Neoptera</taxon>
        <taxon>Endopterygota</taxon>
        <taxon>Coleoptera</taxon>
        <taxon>Polyphaga</taxon>
        <taxon>Cucujiformia</taxon>
        <taxon>Tenebrionidae</taxon>
        <taxon>Zophobas</taxon>
    </lineage>
</organism>
<dbReference type="PANTHER" id="PTHR19143">
    <property type="entry name" value="FIBRINOGEN/TENASCIN/ANGIOPOEITIN"/>
    <property type="match status" value="1"/>
</dbReference>
<dbReference type="SMART" id="SM00186">
    <property type="entry name" value="FBG"/>
    <property type="match status" value="1"/>
</dbReference>
<dbReference type="InterPro" id="IPR036056">
    <property type="entry name" value="Fibrinogen-like_C"/>
</dbReference>
<evidence type="ECO:0000259" key="5">
    <source>
        <dbReference type="PROSITE" id="PS51406"/>
    </source>
</evidence>